<name>S2L6E8_LITA3</name>
<dbReference type="Proteomes" id="UP000014463">
    <property type="component" value="Unassembled WGS sequence"/>
</dbReference>
<dbReference type="OrthoDB" id="5642573at2"/>
<dbReference type="PANTHER" id="PTHR43667">
    <property type="entry name" value="CYCLOPROPANE-FATTY-ACYL-PHOSPHOLIPID SYNTHASE"/>
    <property type="match status" value="1"/>
</dbReference>
<dbReference type="SUPFAM" id="SSF53335">
    <property type="entry name" value="S-adenosyl-L-methionine-dependent methyltransferases"/>
    <property type="match status" value="1"/>
</dbReference>
<evidence type="ECO:0000313" key="2">
    <source>
        <dbReference type="EMBL" id="EPC03339.1"/>
    </source>
</evidence>
<protein>
    <recommendedName>
        <fullName evidence="1">Methyltransferase domain-containing protein</fullName>
    </recommendedName>
</protein>
<dbReference type="Pfam" id="PF13847">
    <property type="entry name" value="Methyltransf_31"/>
    <property type="match status" value="1"/>
</dbReference>
<dbReference type="EMBL" id="ASTJ01000012">
    <property type="protein sequence ID" value="EPC03339.1"/>
    <property type="molecule type" value="Genomic_DNA"/>
</dbReference>
<evidence type="ECO:0000259" key="1">
    <source>
        <dbReference type="Pfam" id="PF13847"/>
    </source>
</evidence>
<dbReference type="CDD" id="cd02440">
    <property type="entry name" value="AdoMet_MTases"/>
    <property type="match status" value="1"/>
</dbReference>
<dbReference type="Gene3D" id="3.40.50.150">
    <property type="entry name" value="Vaccinia Virus protein VP39"/>
    <property type="match status" value="1"/>
</dbReference>
<dbReference type="PANTHER" id="PTHR43667:SF2">
    <property type="entry name" value="FATTY ACID C-METHYL TRANSFERASE"/>
    <property type="match status" value="1"/>
</dbReference>
<gene>
    <name evidence="2" type="ORF">L861_17505</name>
</gene>
<proteinExistence type="predicted"/>
<dbReference type="AlphaFoldDB" id="S2L6E8"/>
<dbReference type="InterPro" id="IPR029063">
    <property type="entry name" value="SAM-dependent_MTases_sf"/>
</dbReference>
<dbReference type="InterPro" id="IPR050723">
    <property type="entry name" value="CFA/CMAS"/>
</dbReference>
<organism evidence="2 3">
    <name type="scientific">Litchfieldella anticariensis (strain DSM 16096 / CECT 5854 / CIP 108499 / LMG 22089 / FP35)</name>
    <name type="common">Halomonas anticariensis</name>
    <dbReference type="NCBI Taxonomy" id="1121939"/>
    <lineage>
        <taxon>Bacteria</taxon>
        <taxon>Pseudomonadati</taxon>
        <taxon>Pseudomonadota</taxon>
        <taxon>Gammaproteobacteria</taxon>
        <taxon>Oceanospirillales</taxon>
        <taxon>Halomonadaceae</taxon>
        <taxon>Litchfieldella</taxon>
    </lineage>
</organism>
<dbReference type="eggNOG" id="COG2226">
    <property type="taxonomic scope" value="Bacteria"/>
</dbReference>
<dbReference type="STRING" id="1121939.L861_17505"/>
<evidence type="ECO:0000313" key="3">
    <source>
        <dbReference type="Proteomes" id="UP000014463"/>
    </source>
</evidence>
<dbReference type="InterPro" id="IPR025714">
    <property type="entry name" value="Methyltranfer_dom"/>
</dbReference>
<sequence length="126" mass="13383">MNDQSTAWQHWFPLIENALGDLSRCMFDQVGLAPGHSVLDLATGIGEPALEAARRVGPTGRVLGVDISPAMLGIAQVRAETAGLTNVEFRVMDIGTLSLPESFDIVLCRCGLMFVDNADTQLGGAL</sequence>
<dbReference type="PATRIC" id="fig|1121939.11.peg.967"/>
<feature type="domain" description="Methyltransferase" evidence="1">
    <location>
        <begin position="34"/>
        <end position="118"/>
    </location>
</feature>
<dbReference type="RefSeq" id="WP_016415454.1">
    <property type="nucleotide sequence ID" value="NZ_AUAB01000001.1"/>
</dbReference>
<reference evidence="2 3" key="1">
    <citation type="journal article" date="2013" name="Genome Announc.">
        <title>Draft genome sequence of the moderately halophilic gammaproteobacterium Halomonas anticariensis FP35.</title>
        <authorList>
            <person name="Tahrioui A."/>
            <person name="Quesada E."/>
            <person name="Llamas I."/>
        </authorList>
    </citation>
    <scope>NUCLEOTIDE SEQUENCE [LARGE SCALE GENOMIC DNA]</scope>
    <source>
        <strain evidence="3">DSM 16096 / CECT 5854 / LMG 22089 / FP35</strain>
    </source>
</reference>
<comment type="caution">
    <text evidence="2">The sequence shown here is derived from an EMBL/GenBank/DDBJ whole genome shotgun (WGS) entry which is preliminary data.</text>
</comment>
<keyword evidence="3" id="KW-1185">Reference proteome</keyword>
<accession>S2L6E8</accession>